<keyword evidence="2 3" id="KW-0378">Hydrolase</keyword>
<reference evidence="5 6" key="1">
    <citation type="submission" date="2014-02" db="EMBL/GenBank/DDBJ databases">
        <title>The Genome Sequence of Trichophyton interdigitale MR816.</title>
        <authorList>
            <consortium name="The Broad Institute Genomics Platform"/>
            <person name="Cuomo C.A."/>
            <person name="White T.C."/>
            <person name="Graser Y."/>
            <person name="Martinez-Rossi N."/>
            <person name="Heitman J."/>
            <person name="Young S.K."/>
            <person name="Zeng Q."/>
            <person name="Gargeya S."/>
            <person name="Abouelleil A."/>
            <person name="Alvarado L."/>
            <person name="Chapman S.B."/>
            <person name="Gainer-Dewar J."/>
            <person name="Goldberg J."/>
            <person name="Griggs A."/>
            <person name="Gujja S."/>
            <person name="Hansen M."/>
            <person name="Howarth C."/>
            <person name="Imamovic A."/>
            <person name="Larimer J."/>
            <person name="Martinez D."/>
            <person name="Murphy C."/>
            <person name="Pearson M.D."/>
            <person name="Persinoti G."/>
            <person name="Poon T."/>
            <person name="Priest M."/>
            <person name="Roberts A.D."/>
            <person name="Saif S."/>
            <person name="Shea T.D."/>
            <person name="Sykes S.N."/>
            <person name="Wortman J."/>
            <person name="Nusbaum C."/>
            <person name="Birren B."/>
        </authorList>
    </citation>
    <scope>NUCLEOTIDE SEQUENCE [LARGE SCALE GENOMIC DNA]</scope>
    <source>
        <strain evidence="5 6">MR816</strain>
    </source>
</reference>
<evidence type="ECO:0000259" key="4">
    <source>
        <dbReference type="Pfam" id="PF00135"/>
    </source>
</evidence>
<keyword evidence="6" id="KW-1185">Reference proteome</keyword>
<dbReference type="PANTHER" id="PTHR11559">
    <property type="entry name" value="CARBOXYLESTERASE"/>
    <property type="match status" value="1"/>
</dbReference>
<dbReference type="InterPro" id="IPR029058">
    <property type="entry name" value="AB_hydrolase_fold"/>
</dbReference>
<dbReference type="EC" id="3.1.1.-" evidence="3"/>
<dbReference type="STRING" id="1215338.A0A059J931"/>
<comment type="similarity">
    <text evidence="1 3">Belongs to the type-B carboxylesterase/lipase family.</text>
</comment>
<evidence type="ECO:0000256" key="2">
    <source>
        <dbReference type="ARBA" id="ARBA00022801"/>
    </source>
</evidence>
<dbReference type="Gene3D" id="3.40.50.1820">
    <property type="entry name" value="alpha/beta hydrolase"/>
    <property type="match status" value="1"/>
</dbReference>
<proteinExistence type="inferred from homology"/>
<evidence type="ECO:0000313" key="6">
    <source>
        <dbReference type="Proteomes" id="UP000024533"/>
    </source>
</evidence>
<dbReference type="Proteomes" id="UP000024533">
    <property type="component" value="Unassembled WGS sequence"/>
</dbReference>
<dbReference type="FunFam" id="3.40.50.1820:FF:000263">
    <property type="entry name" value="Carboxylic ester hydrolase"/>
    <property type="match status" value="1"/>
</dbReference>
<dbReference type="GO" id="GO:0016787">
    <property type="term" value="F:hydrolase activity"/>
    <property type="evidence" value="ECO:0007669"/>
    <property type="project" value="UniProtKB-KW"/>
</dbReference>
<evidence type="ECO:0000256" key="1">
    <source>
        <dbReference type="ARBA" id="ARBA00005964"/>
    </source>
</evidence>
<dbReference type="PROSITE" id="PS00122">
    <property type="entry name" value="CARBOXYLESTERASE_B_1"/>
    <property type="match status" value="1"/>
</dbReference>
<dbReference type="ESTHER" id="trivh-d4db83">
    <property type="family name" value="Fungal_carboxylesterase_lipase"/>
</dbReference>
<accession>A0A059J931</accession>
<dbReference type="SUPFAM" id="SSF53474">
    <property type="entry name" value="alpha/beta-Hydrolases"/>
    <property type="match status" value="1"/>
</dbReference>
<dbReference type="AlphaFoldDB" id="A0A059J931"/>
<gene>
    <name evidence="5" type="ORF">H109_03739</name>
</gene>
<feature type="domain" description="Carboxylesterase type B" evidence="4">
    <location>
        <begin position="108"/>
        <end position="607"/>
    </location>
</feature>
<evidence type="ECO:0000313" key="5">
    <source>
        <dbReference type="EMBL" id="KDB24391.1"/>
    </source>
</evidence>
<dbReference type="Pfam" id="PF00135">
    <property type="entry name" value="COesterase"/>
    <property type="match status" value="1"/>
</dbReference>
<dbReference type="InterPro" id="IPR002018">
    <property type="entry name" value="CarbesteraseB"/>
</dbReference>
<dbReference type="InterPro" id="IPR050309">
    <property type="entry name" value="Type-B_Carboxylest/Lipase"/>
</dbReference>
<dbReference type="OrthoDB" id="408631at2759"/>
<protein>
    <recommendedName>
        <fullName evidence="3">Carboxylic ester hydrolase</fullName>
        <ecNumber evidence="3">3.1.1.-</ecNumber>
    </recommendedName>
</protein>
<dbReference type="OMA" id="SIAHHIM"/>
<comment type="caution">
    <text evidence="5">The sequence shown here is derived from an EMBL/GenBank/DDBJ whole genome shotgun (WGS) entry which is preliminary data.</text>
</comment>
<sequence>MEHARYAHPRQTPYPSSRSISNIVASMFSSRRQARIVLVLLVLGAVLAAVFSGASYSSSSSSADASASGASSPWLRRLRRSVLSEGSLAAALPAWAHLTASFLLARQAPVVILRQGTLLGTIRDDDDFPQPLEAFLGVPYALPPTGERRFARPEPVKSSSRKIDASQYGLRCVAGSLDGNDWGEDCLTANIFRPTGTRAGQKLPVVVYFHGGAFNLGAGRFHNTAALLAWSEKPFIALNFNYRLGAFGFLSGELMAASNMLNVGLYDQLMLLKWVQQNIEQFGGDPNQVTIMGLSAGAHSIGHQIMHTKKGGRPLFHRALLESGATTARAVYPPDAPLPSVQFDEFALASGCSNVDRGQMISCLRKQSVRTVGQASIDVFNRYNPSDRWAFQPVIDGRIIRVAPISDWESGTWNEVPILTGFNTDEGSPFTPTRLDTSEEFTKFFKELIPALSESDLEELNRLYPDPAVDRESPYYDTRPIDVGSQYKRGTAAYGQYAYICPIQQTAYHASAGQSAPVFLYHWAVNTTVKGGASHADQAAYELYNPGIRKISKTQNLLAGYLHAYFTSFVTTGDPNAIKGRYADRPRWAPFTLEAKSGTMVIGEGNDERAGGDSIGVVARMGNISYTKEECDFWWKRTILSES</sequence>
<dbReference type="InterPro" id="IPR019826">
    <property type="entry name" value="Carboxylesterase_B_AS"/>
</dbReference>
<evidence type="ECO:0000256" key="3">
    <source>
        <dbReference type="RuleBase" id="RU361235"/>
    </source>
</evidence>
<name>A0A059J931_TRIIM</name>
<organism evidence="5 6">
    <name type="scientific">Trichophyton interdigitale (strain MR816)</name>
    <dbReference type="NCBI Taxonomy" id="1215338"/>
    <lineage>
        <taxon>Eukaryota</taxon>
        <taxon>Fungi</taxon>
        <taxon>Dikarya</taxon>
        <taxon>Ascomycota</taxon>
        <taxon>Pezizomycotina</taxon>
        <taxon>Eurotiomycetes</taxon>
        <taxon>Eurotiomycetidae</taxon>
        <taxon>Onygenales</taxon>
        <taxon>Arthrodermataceae</taxon>
        <taxon>Trichophyton</taxon>
    </lineage>
</organism>
<dbReference type="HOGENOM" id="CLU_006586_10_3_1"/>
<dbReference type="EMBL" id="AOKY01000260">
    <property type="protein sequence ID" value="KDB24391.1"/>
    <property type="molecule type" value="Genomic_DNA"/>
</dbReference>